<evidence type="ECO:0000256" key="10">
    <source>
        <dbReference type="ARBA" id="ARBA00033270"/>
    </source>
</evidence>
<protein>
    <recommendedName>
        <fullName evidence="12">Probable peptidoglycan glycosyltransferase FtsW</fullName>
        <ecNumber evidence="14">2.4.99.28</ecNumber>
    </recommendedName>
    <alternativeName>
        <fullName evidence="13">Cell division protein FtsW</fullName>
    </alternativeName>
    <alternativeName>
        <fullName evidence="10">Cell wall polymerase</fullName>
    </alternativeName>
    <alternativeName>
        <fullName evidence="9">Peptidoglycan polymerase</fullName>
    </alternativeName>
</protein>
<feature type="transmembrane region" description="Helical" evidence="18">
    <location>
        <begin position="147"/>
        <end position="170"/>
    </location>
</feature>
<evidence type="ECO:0000313" key="19">
    <source>
        <dbReference type="EMBL" id="RGQ41283.1"/>
    </source>
</evidence>
<keyword evidence="6" id="KW-0573">Peptidoglycan synthesis</keyword>
<keyword evidence="7 18" id="KW-1133">Transmembrane helix</keyword>
<evidence type="ECO:0000256" key="16">
    <source>
        <dbReference type="ARBA" id="ARBA00049966"/>
    </source>
</evidence>
<feature type="transmembrane region" description="Helical" evidence="18">
    <location>
        <begin position="230"/>
        <end position="248"/>
    </location>
</feature>
<feature type="transmembrane region" description="Helical" evidence="18">
    <location>
        <begin position="350"/>
        <end position="374"/>
    </location>
</feature>
<comment type="subcellular location">
    <subcellularLocation>
        <location evidence="1">Membrane</location>
        <topology evidence="1">Multi-pass membrane protein</topology>
    </subcellularLocation>
</comment>
<feature type="compositionally biased region" description="Polar residues" evidence="17">
    <location>
        <begin position="1"/>
        <end position="19"/>
    </location>
</feature>
<evidence type="ECO:0000256" key="2">
    <source>
        <dbReference type="ARBA" id="ARBA00022676"/>
    </source>
</evidence>
<dbReference type="GO" id="GO:0032153">
    <property type="term" value="C:cell division site"/>
    <property type="evidence" value="ECO:0007669"/>
    <property type="project" value="TreeGrafter"/>
</dbReference>
<keyword evidence="3" id="KW-0808">Transferase</keyword>
<sequence>MENKKISSQYPSRSYGNRQQPEKKVKKAESQNIFARSGRAVKKKFRVFSIRAGMDMPFFLLIMVILCIGLVMLFSASYANAYYVYGDSYYFIKDQALFMVLGIIIMILVSYFDYHHLHKFAMPILGVSFLLLVVVLFQPAINQVHRWVQIGTFSFQASEVTKFAIVLSFAHLISINFKRMDTFRYGILPYLIILVPTLLLLAAEPHISCIAIVVLLAAGMLFIGGVKLRWFVIALSVIVGAILYLVIFTDNFSYANDRILGWLDPFNEQIWQETWQTRNSLYAIGSGGLLGLGLGNSRQKYLYLPEPQNDFIFAIVCEELGLIGALIIIILFALLVWRGISISLKAKDKFGSLLGIGLSAQVGLQVILNIAVVTNTIPNTGISLPFFSYGGTSLVILLAQMGVVLSISRTSMIEKG</sequence>
<dbReference type="AlphaFoldDB" id="A0A412AY35"/>
<evidence type="ECO:0000256" key="4">
    <source>
        <dbReference type="ARBA" id="ARBA00022692"/>
    </source>
</evidence>
<dbReference type="GO" id="GO:0008360">
    <property type="term" value="P:regulation of cell shape"/>
    <property type="evidence" value="ECO:0007669"/>
    <property type="project" value="UniProtKB-KW"/>
</dbReference>
<organism evidence="19 20">
    <name type="scientific">[Clostridium] leptum</name>
    <dbReference type="NCBI Taxonomy" id="1535"/>
    <lineage>
        <taxon>Bacteria</taxon>
        <taxon>Bacillati</taxon>
        <taxon>Bacillota</taxon>
        <taxon>Clostridia</taxon>
        <taxon>Eubacteriales</taxon>
        <taxon>Oscillospiraceae</taxon>
        <taxon>Oscillospiraceae incertae sedis</taxon>
    </lineage>
</organism>
<dbReference type="GO" id="GO:0051301">
    <property type="term" value="P:cell division"/>
    <property type="evidence" value="ECO:0007669"/>
    <property type="project" value="UniProtKB-KW"/>
</dbReference>
<comment type="catalytic activity">
    <reaction evidence="15">
        <text>[GlcNAc-(1-&gt;4)-Mur2Ac(oyl-L-Ala-gamma-D-Glu-L-Lys-D-Ala-D-Ala)](n)-di-trans,octa-cis-undecaprenyl diphosphate + beta-D-GlcNAc-(1-&gt;4)-Mur2Ac(oyl-L-Ala-gamma-D-Glu-L-Lys-D-Ala-D-Ala)-di-trans,octa-cis-undecaprenyl diphosphate = [GlcNAc-(1-&gt;4)-Mur2Ac(oyl-L-Ala-gamma-D-Glu-L-Lys-D-Ala-D-Ala)](n+1)-di-trans,octa-cis-undecaprenyl diphosphate + di-trans,octa-cis-undecaprenyl diphosphate + H(+)</text>
        <dbReference type="Rhea" id="RHEA:23708"/>
        <dbReference type="Rhea" id="RHEA-COMP:9602"/>
        <dbReference type="Rhea" id="RHEA-COMP:9603"/>
        <dbReference type="ChEBI" id="CHEBI:15378"/>
        <dbReference type="ChEBI" id="CHEBI:58405"/>
        <dbReference type="ChEBI" id="CHEBI:60033"/>
        <dbReference type="ChEBI" id="CHEBI:78435"/>
        <dbReference type="EC" id="2.4.99.28"/>
    </reaction>
</comment>
<reference evidence="19 20" key="1">
    <citation type="submission" date="2018-08" db="EMBL/GenBank/DDBJ databases">
        <title>A genome reference for cultivated species of the human gut microbiota.</title>
        <authorList>
            <person name="Zou Y."/>
            <person name="Xue W."/>
            <person name="Luo G."/>
        </authorList>
    </citation>
    <scope>NUCLEOTIDE SEQUENCE [LARGE SCALE GENOMIC DNA]</scope>
    <source>
        <strain evidence="19 20">AF28-26</strain>
    </source>
</reference>
<keyword evidence="2" id="KW-0328">Glycosyltransferase</keyword>
<feature type="transmembrane region" description="Helical" evidence="18">
    <location>
        <begin position="58"/>
        <end position="76"/>
    </location>
</feature>
<evidence type="ECO:0000256" key="8">
    <source>
        <dbReference type="ARBA" id="ARBA00023136"/>
    </source>
</evidence>
<dbReference type="Pfam" id="PF01098">
    <property type="entry name" value="FTSW_RODA_SPOVE"/>
    <property type="match status" value="1"/>
</dbReference>
<dbReference type="PANTHER" id="PTHR30474">
    <property type="entry name" value="CELL CYCLE PROTEIN"/>
    <property type="match status" value="1"/>
</dbReference>
<evidence type="ECO:0000256" key="13">
    <source>
        <dbReference type="ARBA" id="ARBA00041418"/>
    </source>
</evidence>
<gene>
    <name evidence="19" type="ORF">DWY99_06545</name>
</gene>
<comment type="function">
    <text evidence="16">Peptidoglycan polymerase that is essential for cell division.</text>
</comment>
<feature type="transmembrane region" description="Helical" evidence="18">
    <location>
        <begin position="311"/>
        <end position="338"/>
    </location>
</feature>
<comment type="similarity">
    <text evidence="11">Belongs to the SEDS family. FtsW subfamily.</text>
</comment>
<evidence type="ECO:0000256" key="3">
    <source>
        <dbReference type="ARBA" id="ARBA00022679"/>
    </source>
</evidence>
<feature type="transmembrane region" description="Helical" evidence="18">
    <location>
        <begin position="386"/>
        <end position="407"/>
    </location>
</feature>
<dbReference type="Proteomes" id="UP000284751">
    <property type="component" value="Unassembled WGS sequence"/>
</dbReference>
<feature type="transmembrane region" description="Helical" evidence="18">
    <location>
        <begin position="205"/>
        <end position="223"/>
    </location>
</feature>
<feature type="transmembrane region" description="Helical" evidence="18">
    <location>
        <begin position="96"/>
        <end position="114"/>
    </location>
</feature>
<dbReference type="GO" id="GO:0008955">
    <property type="term" value="F:peptidoglycan glycosyltransferase activity"/>
    <property type="evidence" value="ECO:0007669"/>
    <property type="project" value="UniProtKB-EC"/>
</dbReference>
<dbReference type="GO" id="GO:0015648">
    <property type="term" value="F:lipid-linked peptidoglycan transporter activity"/>
    <property type="evidence" value="ECO:0007669"/>
    <property type="project" value="TreeGrafter"/>
</dbReference>
<evidence type="ECO:0000256" key="5">
    <source>
        <dbReference type="ARBA" id="ARBA00022960"/>
    </source>
</evidence>
<feature type="region of interest" description="Disordered" evidence="17">
    <location>
        <begin position="1"/>
        <end position="25"/>
    </location>
</feature>
<evidence type="ECO:0000256" key="14">
    <source>
        <dbReference type="ARBA" id="ARBA00044770"/>
    </source>
</evidence>
<evidence type="ECO:0000256" key="6">
    <source>
        <dbReference type="ARBA" id="ARBA00022984"/>
    </source>
</evidence>
<evidence type="ECO:0000256" key="1">
    <source>
        <dbReference type="ARBA" id="ARBA00004141"/>
    </source>
</evidence>
<feature type="transmembrane region" description="Helical" evidence="18">
    <location>
        <begin position="182"/>
        <end position="199"/>
    </location>
</feature>
<comment type="caution">
    <text evidence="19">The sequence shown here is derived from an EMBL/GenBank/DDBJ whole genome shotgun (WGS) entry which is preliminary data.</text>
</comment>
<evidence type="ECO:0000256" key="11">
    <source>
        <dbReference type="ARBA" id="ARBA00038053"/>
    </source>
</evidence>
<dbReference type="EC" id="2.4.99.28" evidence="14"/>
<keyword evidence="5" id="KW-0133">Cell shape</keyword>
<evidence type="ECO:0000256" key="7">
    <source>
        <dbReference type="ARBA" id="ARBA00022989"/>
    </source>
</evidence>
<evidence type="ECO:0000256" key="12">
    <source>
        <dbReference type="ARBA" id="ARBA00041185"/>
    </source>
</evidence>
<dbReference type="InterPro" id="IPR001182">
    <property type="entry name" value="FtsW/RodA"/>
</dbReference>
<accession>A0A412AY35</accession>
<evidence type="ECO:0000256" key="18">
    <source>
        <dbReference type="SAM" id="Phobius"/>
    </source>
</evidence>
<evidence type="ECO:0000256" key="15">
    <source>
        <dbReference type="ARBA" id="ARBA00049902"/>
    </source>
</evidence>
<keyword evidence="8 18" id="KW-0472">Membrane</keyword>
<keyword evidence="19" id="KW-0132">Cell division</keyword>
<dbReference type="PANTHER" id="PTHR30474:SF2">
    <property type="entry name" value="PEPTIDOGLYCAN GLYCOSYLTRANSFERASE FTSW-RELATED"/>
    <property type="match status" value="1"/>
</dbReference>
<dbReference type="EMBL" id="QRTC01000020">
    <property type="protein sequence ID" value="RGQ41283.1"/>
    <property type="molecule type" value="Genomic_DNA"/>
</dbReference>
<name>A0A412AY35_9FIRM</name>
<evidence type="ECO:0000256" key="9">
    <source>
        <dbReference type="ARBA" id="ARBA00032370"/>
    </source>
</evidence>
<keyword evidence="4 18" id="KW-0812">Transmembrane</keyword>
<dbReference type="GO" id="GO:0009252">
    <property type="term" value="P:peptidoglycan biosynthetic process"/>
    <property type="evidence" value="ECO:0007669"/>
    <property type="project" value="UniProtKB-KW"/>
</dbReference>
<feature type="transmembrane region" description="Helical" evidence="18">
    <location>
        <begin position="121"/>
        <end position="141"/>
    </location>
</feature>
<keyword evidence="19" id="KW-0131">Cell cycle</keyword>
<evidence type="ECO:0000313" key="20">
    <source>
        <dbReference type="Proteomes" id="UP000284751"/>
    </source>
</evidence>
<dbReference type="GO" id="GO:0005886">
    <property type="term" value="C:plasma membrane"/>
    <property type="evidence" value="ECO:0007669"/>
    <property type="project" value="TreeGrafter"/>
</dbReference>
<evidence type="ECO:0000256" key="17">
    <source>
        <dbReference type="SAM" id="MobiDB-lite"/>
    </source>
</evidence>
<proteinExistence type="inferred from homology"/>